<reference evidence="5" key="1">
    <citation type="submission" date="2019-10" db="EMBL/GenBank/DDBJ databases">
        <authorList>
            <person name="Ross D.E."/>
            <person name="Gulliver D."/>
        </authorList>
    </citation>
    <scope>NUCLEOTIDE SEQUENCE</scope>
    <source>
        <strain evidence="5">DER-2019</strain>
    </source>
</reference>
<comment type="caution">
    <text evidence="5">The sequence shown here is derived from an EMBL/GenBank/DDBJ whole genome shotgun (WGS) entry which is preliminary data.</text>
</comment>
<sequence length="229" mass="23677">MNLIYKEKKKMKRKLGSSLILSFLWILLFLLGFGGSALAAGGDGSGGGSGNGNGTGQAATSDITTETTTPGSGGGTGGGSDEPLTLVSATPAVDSTNVAVDSAITLEFSKNVAYATVRDGNLKAVTLWKGDTQVPADITMADDQLEPDLRNFITITPTEALKEGTLYTVKVDDTLAAKSGNVLAEPLKLNFTTTAPATPNSNLTLWISLGALVVVIMIIAAVLMKRKKV</sequence>
<dbReference type="AlphaFoldDB" id="A0A923I126"/>
<keyword evidence="3" id="KW-0812">Transmembrane</keyword>
<accession>A0A923I126</accession>
<dbReference type="InterPro" id="IPR014755">
    <property type="entry name" value="Cu-Rt/internalin_Ig-like"/>
</dbReference>
<feature type="compositionally biased region" description="Low complexity" evidence="2">
    <location>
        <begin position="60"/>
        <end position="70"/>
    </location>
</feature>
<dbReference type="EMBL" id="WJBD01000007">
    <property type="protein sequence ID" value="MBC3888133.1"/>
    <property type="molecule type" value="Genomic_DNA"/>
</dbReference>
<feature type="compositionally biased region" description="Gly residues" evidence="2">
    <location>
        <begin position="46"/>
        <end position="55"/>
    </location>
</feature>
<dbReference type="InterPro" id="IPR032812">
    <property type="entry name" value="SbsA_Ig"/>
</dbReference>
<feature type="domain" description="SbsA Ig-like" evidence="4">
    <location>
        <begin position="81"/>
        <end position="193"/>
    </location>
</feature>
<feature type="compositionally biased region" description="Gly residues" evidence="2">
    <location>
        <begin position="71"/>
        <end position="80"/>
    </location>
</feature>
<dbReference type="Proteomes" id="UP000616595">
    <property type="component" value="Unassembled WGS sequence"/>
</dbReference>
<reference evidence="5" key="2">
    <citation type="submission" date="2020-10" db="EMBL/GenBank/DDBJ databases">
        <title>Comparative genomics of the Acetobacterium genus.</title>
        <authorList>
            <person name="Marshall C."/>
            <person name="May H."/>
            <person name="Norman S."/>
        </authorList>
    </citation>
    <scope>NUCLEOTIDE SEQUENCE</scope>
    <source>
        <strain evidence="5">DER-2019</strain>
    </source>
</reference>
<organism evidence="5 6">
    <name type="scientific">Acetobacterium paludosum</name>
    <dbReference type="NCBI Taxonomy" id="52693"/>
    <lineage>
        <taxon>Bacteria</taxon>
        <taxon>Bacillati</taxon>
        <taxon>Bacillota</taxon>
        <taxon>Clostridia</taxon>
        <taxon>Eubacteriales</taxon>
        <taxon>Eubacteriaceae</taxon>
        <taxon>Acetobacterium</taxon>
    </lineage>
</organism>
<evidence type="ECO:0000259" key="4">
    <source>
        <dbReference type="Pfam" id="PF13205"/>
    </source>
</evidence>
<name>A0A923I126_9FIRM</name>
<dbReference type="OrthoDB" id="1779204at2"/>
<protein>
    <recommendedName>
        <fullName evidence="4">SbsA Ig-like domain-containing protein</fullName>
    </recommendedName>
</protein>
<evidence type="ECO:0000313" key="5">
    <source>
        <dbReference type="EMBL" id="MBC3888133.1"/>
    </source>
</evidence>
<gene>
    <name evidence="5" type="ORF">GH810_07410</name>
</gene>
<keyword evidence="3" id="KW-0472">Membrane</keyword>
<evidence type="ECO:0000313" key="6">
    <source>
        <dbReference type="Proteomes" id="UP000616595"/>
    </source>
</evidence>
<dbReference type="Gene3D" id="2.60.40.1220">
    <property type="match status" value="1"/>
</dbReference>
<proteinExistence type="predicted"/>
<feature type="transmembrane region" description="Helical" evidence="3">
    <location>
        <begin position="203"/>
        <end position="224"/>
    </location>
</feature>
<evidence type="ECO:0000256" key="3">
    <source>
        <dbReference type="SAM" id="Phobius"/>
    </source>
</evidence>
<evidence type="ECO:0000256" key="1">
    <source>
        <dbReference type="ARBA" id="ARBA00022729"/>
    </source>
</evidence>
<evidence type="ECO:0000256" key="2">
    <source>
        <dbReference type="SAM" id="MobiDB-lite"/>
    </source>
</evidence>
<dbReference type="Pfam" id="PF13205">
    <property type="entry name" value="Big_5"/>
    <property type="match status" value="1"/>
</dbReference>
<keyword evidence="6" id="KW-1185">Reference proteome</keyword>
<keyword evidence="1" id="KW-0732">Signal</keyword>
<feature type="region of interest" description="Disordered" evidence="2">
    <location>
        <begin position="46"/>
        <end position="86"/>
    </location>
</feature>
<keyword evidence="3" id="KW-1133">Transmembrane helix</keyword>